<dbReference type="PROSITE" id="PS51257">
    <property type="entry name" value="PROKAR_LIPOPROTEIN"/>
    <property type="match status" value="1"/>
</dbReference>
<name>A0ABT5B3I5_9BACT</name>
<keyword evidence="3" id="KW-1185">Reference proteome</keyword>
<accession>A0ABT5B3I5</accession>
<feature type="signal peptide" evidence="1">
    <location>
        <begin position="1"/>
        <end position="24"/>
    </location>
</feature>
<organism evidence="2 3">
    <name type="scientific">Nannocystis radixulma</name>
    <dbReference type="NCBI Taxonomy" id="2995305"/>
    <lineage>
        <taxon>Bacteria</taxon>
        <taxon>Pseudomonadati</taxon>
        <taxon>Myxococcota</taxon>
        <taxon>Polyangia</taxon>
        <taxon>Nannocystales</taxon>
        <taxon>Nannocystaceae</taxon>
        <taxon>Nannocystis</taxon>
    </lineage>
</organism>
<feature type="chain" id="PRO_5047333952" description="Lipoprotein" evidence="1">
    <location>
        <begin position="25"/>
        <end position="190"/>
    </location>
</feature>
<dbReference type="Proteomes" id="UP001217838">
    <property type="component" value="Unassembled WGS sequence"/>
</dbReference>
<dbReference type="EMBL" id="JAQNDN010000004">
    <property type="protein sequence ID" value="MDC0668668.1"/>
    <property type="molecule type" value="Genomic_DNA"/>
</dbReference>
<evidence type="ECO:0000256" key="1">
    <source>
        <dbReference type="SAM" id="SignalP"/>
    </source>
</evidence>
<reference evidence="2 3" key="1">
    <citation type="submission" date="2022-11" db="EMBL/GenBank/DDBJ databases">
        <title>Minimal conservation of predation-associated metabolite biosynthetic gene clusters underscores biosynthetic potential of Myxococcota including descriptions for ten novel species: Archangium lansinium sp. nov., Myxococcus landrumus sp. nov., Nannocystis bai.</title>
        <authorList>
            <person name="Ahearne A."/>
            <person name="Stevens C."/>
            <person name="Dowd S."/>
        </authorList>
    </citation>
    <scope>NUCLEOTIDE SEQUENCE [LARGE SCALE GENOMIC DNA]</scope>
    <source>
        <strain evidence="2 3">NCELM</strain>
    </source>
</reference>
<keyword evidence="1" id="KW-0732">Signal</keyword>
<gene>
    <name evidence="2" type="ORF">POL58_13000</name>
</gene>
<proteinExistence type="predicted"/>
<sequence>MLARLKVWWGVPALLWLLACDGSATREAEAAKAADTKKVAEVKALEVKAAAPTAELDVAVKTARVEAEKASQALRVEQDEVAAEAAKATAEAKAAATTPAAGLKFGKWKLASATWSDGGAAELTEAPARSIAACLRTVKKSRAEVVVTVTAGKIARAEVKGESLKCVEELRGVATPDVSHDGEFTALYTQ</sequence>
<protein>
    <recommendedName>
        <fullName evidence="4">Lipoprotein</fullName>
    </recommendedName>
</protein>
<comment type="caution">
    <text evidence="2">The sequence shown here is derived from an EMBL/GenBank/DDBJ whole genome shotgun (WGS) entry which is preliminary data.</text>
</comment>
<evidence type="ECO:0008006" key="4">
    <source>
        <dbReference type="Google" id="ProtNLM"/>
    </source>
</evidence>
<evidence type="ECO:0000313" key="2">
    <source>
        <dbReference type="EMBL" id="MDC0668668.1"/>
    </source>
</evidence>
<dbReference type="RefSeq" id="WP_271998035.1">
    <property type="nucleotide sequence ID" value="NZ_JAQNDN010000004.1"/>
</dbReference>
<evidence type="ECO:0000313" key="3">
    <source>
        <dbReference type="Proteomes" id="UP001217838"/>
    </source>
</evidence>